<feature type="region of interest" description="Disordered" evidence="1">
    <location>
        <begin position="1"/>
        <end position="61"/>
    </location>
</feature>
<evidence type="ECO:0000313" key="3">
    <source>
        <dbReference type="Proteomes" id="UP000192726"/>
    </source>
</evidence>
<dbReference type="KEGG" id="sgv:B1H19_18820"/>
<feature type="compositionally biased region" description="Basic residues" evidence="1">
    <location>
        <begin position="122"/>
        <end position="136"/>
    </location>
</feature>
<dbReference type="AlphaFoldDB" id="A0A1V0TSM7"/>
<organism evidence="2 3">
    <name type="scientific">Streptomyces gilvosporeus</name>
    <dbReference type="NCBI Taxonomy" id="553510"/>
    <lineage>
        <taxon>Bacteria</taxon>
        <taxon>Bacillati</taxon>
        <taxon>Actinomycetota</taxon>
        <taxon>Actinomycetes</taxon>
        <taxon>Kitasatosporales</taxon>
        <taxon>Streptomycetaceae</taxon>
        <taxon>Streptomyces</taxon>
    </lineage>
</organism>
<dbReference type="Proteomes" id="UP000192726">
    <property type="component" value="Chromosome"/>
</dbReference>
<name>A0A1V0TSM7_9ACTN</name>
<dbReference type="EMBL" id="CP020569">
    <property type="protein sequence ID" value="ARF55964.1"/>
    <property type="molecule type" value="Genomic_DNA"/>
</dbReference>
<dbReference type="InterPro" id="IPR045436">
    <property type="entry name" value="DUF6507"/>
</dbReference>
<keyword evidence="3" id="KW-1185">Reference proteome</keyword>
<evidence type="ECO:0000313" key="2">
    <source>
        <dbReference type="EMBL" id="ARF55964.1"/>
    </source>
</evidence>
<gene>
    <name evidence="2" type="ORF">B1H19_18820</name>
</gene>
<dbReference type="Pfam" id="PF20117">
    <property type="entry name" value="DUF6507"/>
    <property type="match status" value="1"/>
</dbReference>
<proteinExistence type="predicted"/>
<accession>A0A1V0TSM7</accession>
<protein>
    <submittedName>
        <fullName evidence="2">Uncharacterized protein</fullName>
    </submittedName>
</protein>
<dbReference type="STRING" id="553510.B1H19_18820"/>
<evidence type="ECO:0000256" key="1">
    <source>
        <dbReference type="SAM" id="MobiDB-lite"/>
    </source>
</evidence>
<reference evidence="2 3" key="1">
    <citation type="submission" date="2017-04" db="EMBL/GenBank/DDBJ databases">
        <title>Complete Genome Sequence of Streptomyces gilvosporeus F607, a Capable Producer of Natamycin.</title>
        <authorList>
            <person name="Zong G."/>
            <person name="Zhong C."/>
            <person name="Fu J."/>
            <person name="Qin R."/>
            <person name="Cao G."/>
        </authorList>
    </citation>
    <scope>NUCLEOTIDE SEQUENCE [LARGE SCALE GENOMIC DNA]</scope>
    <source>
        <strain evidence="2 3">F607</strain>
    </source>
</reference>
<sequence>MNHVLDKTSRTAGELGEQISAYGGPKGDLLKAAHAVGTLQMAGEKPPSGPPGPDGKSAPSGLLASALAEFAAKTQDDLTFLLARTKKSVDGAANAAREYLEGDERMASHTLQQALKAPDLHPHKHTGTHGHGHGGK</sequence>
<feature type="region of interest" description="Disordered" evidence="1">
    <location>
        <begin position="103"/>
        <end position="136"/>
    </location>
</feature>